<gene>
    <name evidence="4" type="ORF">TRSC58_01005</name>
</gene>
<accession>A0A061J8L3</accession>
<organism evidence="4 5">
    <name type="scientific">Trypanosoma rangeli SC58</name>
    <dbReference type="NCBI Taxonomy" id="429131"/>
    <lineage>
        <taxon>Eukaryota</taxon>
        <taxon>Discoba</taxon>
        <taxon>Euglenozoa</taxon>
        <taxon>Kinetoplastea</taxon>
        <taxon>Metakinetoplastina</taxon>
        <taxon>Trypanosomatida</taxon>
        <taxon>Trypanosomatidae</taxon>
        <taxon>Trypanosoma</taxon>
        <taxon>Herpetosoma</taxon>
    </lineage>
</organism>
<reference evidence="4 5" key="1">
    <citation type="submission" date="2013-07" db="EMBL/GenBank/DDBJ databases">
        <authorList>
            <person name="Stoco P.H."/>
            <person name="Wagner G."/>
            <person name="Gerber A."/>
            <person name="Zaha A."/>
            <person name="Thompson C."/>
            <person name="Bartholomeu D.C."/>
            <person name="Luckemeyer D.D."/>
            <person name="Bahia D."/>
            <person name="Loreto E."/>
            <person name="Prestes E.B."/>
            <person name="Lima F.M."/>
            <person name="Rodrigues-Luiz G."/>
            <person name="Vallejo G.A."/>
            <person name="Filho J.F."/>
            <person name="Monteiro K.M."/>
            <person name="Tyler K.M."/>
            <person name="de Almeida L.G."/>
            <person name="Ortiz M.F."/>
            <person name="Siervo M.A."/>
            <person name="de Moraes M.H."/>
            <person name="Cunha O.L."/>
            <person name="Mendonca-Neto R."/>
            <person name="Silva R."/>
            <person name="Teixeira S.M."/>
            <person name="Murta S.M."/>
            <person name="Sincero T.C."/>
            <person name="Mendes T.A."/>
            <person name="Urmenyi T.P."/>
            <person name="Silva V.G."/>
            <person name="da Rocha W.D."/>
            <person name="Andersson B."/>
            <person name="Romanha A.J."/>
            <person name="Steindel M."/>
            <person name="de Vasconcelos A.T."/>
            <person name="Grisard E.C."/>
        </authorList>
    </citation>
    <scope>NUCLEOTIDE SEQUENCE [LARGE SCALE GENOMIC DNA]</scope>
    <source>
        <strain evidence="4 5">SC58</strain>
    </source>
</reference>
<comment type="similarity">
    <text evidence="1">Belongs to the universal ribosomal protein uS14 family.</text>
</comment>
<keyword evidence="3" id="KW-0687">Ribonucleoprotein</keyword>
<dbReference type="AlphaFoldDB" id="A0A061J8L3"/>
<dbReference type="InterPro" id="IPR001209">
    <property type="entry name" value="Ribosomal_uS14"/>
</dbReference>
<evidence type="ECO:0000256" key="3">
    <source>
        <dbReference type="ARBA" id="ARBA00023274"/>
    </source>
</evidence>
<sequence length="57" mass="6718">MGHLDQWRSRQKIGMGKGSRHCVICSNQKAIIRKYELNVCRQCFRENATHIGFNKLR</sequence>
<dbReference type="Gene3D" id="4.10.830.10">
    <property type="entry name" value="30s Ribosomal Protein S14, Chain N"/>
    <property type="match status" value="1"/>
</dbReference>
<dbReference type="Pfam" id="PF00253">
    <property type="entry name" value="Ribosomal_S14"/>
    <property type="match status" value="1"/>
</dbReference>
<dbReference type="InterPro" id="IPR039744">
    <property type="entry name" value="RIbosomal_uS14_euk_arc"/>
</dbReference>
<dbReference type="PANTHER" id="PTHR12010:SF2">
    <property type="entry name" value="40S RIBOSOMAL PROTEIN S29"/>
    <property type="match status" value="1"/>
</dbReference>
<dbReference type="InterPro" id="IPR043140">
    <property type="entry name" value="Ribosomal_uS14_sf"/>
</dbReference>
<name>A0A061J8L3_TRYRA</name>
<evidence type="ECO:0000256" key="2">
    <source>
        <dbReference type="ARBA" id="ARBA00022980"/>
    </source>
</evidence>
<keyword evidence="5" id="KW-1185">Reference proteome</keyword>
<comment type="caution">
    <text evidence="4">The sequence shown here is derived from an EMBL/GenBank/DDBJ whole genome shotgun (WGS) entry which is preliminary data.</text>
</comment>
<keyword evidence="2 4" id="KW-0689">Ribosomal protein</keyword>
<dbReference type="PANTHER" id="PTHR12010">
    <property type="entry name" value="40S RIBOSOMAL PROTEIN S29"/>
    <property type="match status" value="1"/>
</dbReference>
<dbReference type="FunFam" id="4.10.830.10:FF:000002">
    <property type="entry name" value="40S ribosomal protein S29"/>
    <property type="match status" value="1"/>
</dbReference>
<dbReference type="OrthoDB" id="255653at2759"/>
<dbReference type="VEuPathDB" id="TriTrypDB:TRSC58_01005"/>
<dbReference type="GO" id="GO:0002181">
    <property type="term" value="P:cytoplasmic translation"/>
    <property type="evidence" value="ECO:0007669"/>
    <property type="project" value="TreeGrafter"/>
</dbReference>
<dbReference type="GO" id="GO:0008270">
    <property type="term" value="F:zinc ion binding"/>
    <property type="evidence" value="ECO:0007669"/>
    <property type="project" value="InterPro"/>
</dbReference>
<evidence type="ECO:0000313" key="5">
    <source>
        <dbReference type="Proteomes" id="UP000031737"/>
    </source>
</evidence>
<evidence type="ECO:0000256" key="1">
    <source>
        <dbReference type="ARBA" id="ARBA00009083"/>
    </source>
</evidence>
<evidence type="ECO:0000313" key="4">
    <source>
        <dbReference type="EMBL" id="ESL11249.1"/>
    </source>
</evidence>
<dbReference type="EMBL" id="AUPL01001005">
    <property type="protein sequence ID" value="ESL11249.1"/>
    <property type="molecule type" value="Genomic_DNA"/>
</dbReference>
<proteinExistence type="inferred from homology"/>
<dbReference type="Proteomes" id="UP000031737">
    <property type="component" value="Unassembled WGS sequence"/>
</dbReference>
<dbReference type="GO" id="GO:0003735">
    <property type="term" value="F:structural constituent of ribosome"/>
    <property type="evidence" value="ECO:0007669"/>
    <property type="project" value="InterPro"/>
</dbReference>
<dbReference type="GO" id="GO:0022627">
    <property type="term" value="C:cytosolic small ribosomal subunit"/>
    <property type="evidence" value="ECO:0007669"/>
    <property type="project" value="TreeGrafter"/>
</dbReference>
<dbReference type="NCBIfam" id="NF004424">
    <property type="entry name" value="PRK05766.1"/>
    <property type="match status" value="1"/>
</dbReference>
<protein>
    <submittedName>
        <fullName evidence="4">Ribosomal protein S29</fullName>
    </submittedName>
</protein>